<dbReference type="GO" id="GO:0000723">
    <property type="term" value="P:telomere maintenance"/>
    <property type="evidence" value="ECO:0007669"/>
    <property type="project" value="InterPro"/>
</dbReference>
<organism evidence="3 4">
    <name type="scientific">Pedobacter yonginense</name>
    <dbReference type="NCBI Taxonomy" id="651869"/>
    <lineage>
        <taxon>Bacteria</taxon>
        <taxon>Pseudomonadati</taxon>
        <taxon>Bacteroidota</taxon>
        <taxon>Sphingobacteriia</taxon>
        <taxon>Sphingobacteriales</taxon>
        <taxon>Sphingobacteriaceae</taxon>
        <taxon>Pedobacter</taxon>
    </lineage>
</organism>
<dbReference type="InterPro" id="IPR027417">
    <property type="entry name" value="P-loop_NTPase"/>
</dbReference>
<dbReference type="PANTHER" id="PTHR47642:SF7">
    <property type="entry name" value="ATP-DEPENDENT DNA HELICASE PIF1"/>
    <property type="match status" value="1"/>
</dbReference>
<dbReference type="PANTHER" id="PTHR47642">
    <property type="entry name" value="ATP-DEPENDENT DNA HELICASE"/>
    <property type="match status" value="1"/>
</dbReference>
<accession>A0A317EH80</accession>
<evidence type="ECO:0000259" key="1">
    <source>
        <dbReference type="Pfam" id="PF05970"/>
    </source>
</evidence>
<name>A0A317EH80_9SPHI</name>
<evidence type="ECO:0000313" key="3">
    <source>
        <dbReference type="EMBL" id="PWS26170.1"/>
    </source>
</evidence>
<dbReference type="Proteomes" id="UP000245379">
    <property type="component" value="Unassembled WGS sequence"/>
</dbReference>
<dbReference type="GO" id="GO:0006281">
    <property type="term" value="P:DNA repair"/>
    <property type="evidence" value="ECO:0007669"/>
    <property type="project" value="InterPro"/>
</dbReference>
<sequence length="703" mass="78300">MDFDRDNAVFLQAFELINSTDKDIFISGKAGTGKTTFLKALRTNTFKRTLVAAPTGVAAINAAGVTIHSLFNLPRNPFVPENMEIFHARNLDNTTREIIRNLELLVIDEVSMLRCDTLDGIDYVLRRVRNNQAEPFGGIQVVYIGDLFQLSPIASDTDAAILKKYYSGRFFVDSNVYQLTNPIYLELIKVYRQSDPEFLDILNAVRENKCSASHFELLNGYCKQEANNNAITLTTHNRKADLINESNLSNIGSPEKVLSAKIVGTYPPELYPTSKELKLKLGAVVMLLKNDRSKVKRYYNGKTGIVVKIEPHKLTVDLGDNDLLELEEEVWANTRQRVDLETQTVSDEQVGSFQQFPVKLAWAITIHKSQGLTFDNLIIDAGETFAEGQIYVALSRLRSLAGLTLKEQLSPALVKINPRIKLFTDNNPGSMLSKDILQNLQWGFAGRILAKLFDMSDLEHYIGAAQNHPLSIVSSSYRSLSDLSDTFKKFCVELSDTFKSDEKDFHKVFERASAAAGYFSPQLNSLLDQLRAFDKAHADDINYKNQLPALRNVKRYAQGKLTGLTTAKTFTASLQTGKNPGEAMAMLRKVGKSMIGTSQANLMGVSAQAKNSLERESLDLFRSGKSIQEISHLTKLGIPTIEFHLTTFLGTGELDVLELMDSSQFERIKSVIEQGNTSLSEIRRQLGGTVSFGQINAVIAHLS</sequence>
<dbReference type="RefSeq" id="WP_109926735.1">
    <property type="nucleotide sequence ID" value="NZ_QGNZ01000004.1"/>
</dbReference>
<proteinExistence type="predicted"/>
<dbReference type="EMBL" id="QGNZ01000004">
    <property type="protein sequence ID" value="PWS26170.1"/>
    <property type="molecule type" value="Genomic_DNA"/>
</dbReference>
<dbReference type="AlphaFoldDB" id="A0A317EH80"/>
<dbReference type="Gene3D" id="2.30.30.940">
    <property type="match status" value="1"/>
</dbReference>
<evidence type="ECO:0000259" key="2">
    <source>
        <dbReference type="Pfam" id="PF14493"/>
    </source>
</evidence>
<dbReference type="SUPFAM" id="SSF52540">
    <property type="entry name" value="P-loop containing nucleoside triphosphate hydrolases"/>
    <property type="match status" value="2"/>
</dbReference>
<dbReference type="Pfam" id="PF05970">
    <property type="entry name" value="PIF1"/>
    <property type="match status" value="1"/>
</dbReference>
<keyword evidence="4" id="KW-1185">Reference proteome</keyword>
<dbReference type="InterPro" id="IPR051055">
    <property type="entry name" value="PIF1_helicase"/>
</dbReference>
<evidence type="ECO:0000313" key="4">
    <source>
        <dbReference type="Proteomes" id="UP000245379"/>
    </source>
</evidence>
<gene>
    <name evidence="3" type="ORF">DHW03_15355</name>
</gene>
<dbReference type="Gene3D" id="3.40.50.300">
    <property type="entry name" value="P-loop containing nucleotide triphosphate hydrolases"/>
    <property type="match status" value="2"/>
</dbReference>
<dbReference type="GO" id="GO:0003678">
    <property type="term" value="F:DNA helicase activity"/>
    <property type="evidence" value="ECO:0007669"/>
    <property type="project" value="InterPro"/>
</dbReference>
<protein>
    <submittedName>
        <fullName evidence="3">Uncharacterized protein</fullName>
    </submittedName>
</protein>
<feature type="domain" description="DNA helicase Pif1-like DEAD-box helicase" evidence="1">
    <location>
        <begin position="16"/>
        <end position="211"/>
    </location>
</feature>
<reference evidence="3 4" key="1">
    <citation type="submission" date="2018-05" db="EMBL/GenBank/DDBJ databases">
        <title>Pedobacter paludis sp. nov., isolated from wetland soil.</title>
        <authorList>
            <person name="Zhang Y."/>
            <person name="Wang G."/>
        </authorList>
    </citation>
    <scope>NUCLEOTIDE SEQUENCE [LARGE SCALE GENOMIC DNA]</scope>
    <source>
        <strain evidence="3 4">KCTC22721</strain>
    </source>
</reference>
<dbReference type="CDD" id="cd18809">
    <property type="entry name" value="SF1_C_RecD"/>
    <property type="match status" value="1"/>
</dbReference>
<dbReference type="InterPro" id="IPR029491">
    <property type="entry name" value="Helicase_HTH"/>
</dbReference>
<feature type="domain" description="Helicase Helix-turn-helix" evidence="2">
    <location>
        <begin position="615"/>
        <end position="699"/>
    </location>
</feature>
<dbReference type="Pfam" id="PF14493">
    <property type="entry name" value="HTH_40"/>
    <property type="match status" value="1"/>
</dbReference>
<dbReference type="FunFam" id="3.40.50.300:FF:001498">
    <property type="entry name" value="ATP-dependent DNA helicase"/>
    <property type="match status" value="1"/>
</dbReference>
<comment type="caution">
    <text evidence="3">The sequence shown here is derived from an EMBL/GenBank/DDBJ whole genome shotgun (WGS) entry which is preliminary data.</text>
</comment>
<dbReference type="InterPro" id="IPR010285">
    <property type="entry name" value="DNA_helicase_pif1-like_DEAD"/>
</dbReference>
<dbReference type="OrthoDB" id="9763659at2"/>